<keyword evidence="2" id="KW-1185">Reference proteome</keyword>
<organism evidence="1 2">
    <name type="scientific">Bugula neritina</name>
    <name type="common">Brown bryozoan</name>
    <name type="synonym">Sertularia neritina</name>
    <dbReference type="NCBI Taxonomy" id="10212"/>
    <lineage>
        <taxon>Eukaryota</taxon>
        <taxon>Metazoa</taxon>
        <taxon>Spiralia</taxon>
        <taxon>Lophotrochozoa</taxon>
        <taxon>Bryozoa</taxon>
        <taxon>Gymnolaemata</taxon>
        <taxon>Cheilostomatida</taxon>
        <taxon>Flustrina</taxon>
        <taxon>Buguloidea</taxon>
        <taxon>Bugulidae</taxon>
        <taxon>Bugula</taxon>
    </lineage>
</organism>
<dbReference type="Proteomes" id="UP000593567">
    <property type="component" value="Unassembled WGS sequence"/>
</dbReference>
<reference evidence="1" key="1">
    <citation type="submission" date="2020-06" db="EMBL/GenBank/DDBJ databases">
        <title>Draft genome of Bugula neritina, a colonial animal packing powerful symbionts and potential medicines.</title>
        <authorList>
            <person name="Rayko M."/>
        </authorList>
    </citation>
    <scope>NUCLEOTIDE SEQUENCE [LARGE SCALE GENOMIC DNA]</scope>
    <source>
        <strain evidence="1">Kwan_BN1</strain>
    </source>
</reference>
<comment type="caution">
    <text evidence="1">The sequence shown here is derived from an EMBL/GenBank/DDBJ whole genome shotgun (WGS) entry which is preliminary data.</text>
</comment>
<sequence>MDISHYQLLRLCGRRVRVNDARPFDDRSEKTKGFDTFQGTDLPGETVRATLLTIQLNPDHDRPRGAVDQMIVDTDFPVMIVASAMRDHLVRSREKRGQVKRRLCLSLLRVQIHLLTSPLPLHTLQLLEIHVILHPLLLTVPIPHHTQLNPLLISRLTKQASIYKISVETG</sequence>
<dbReference type="EMBL" id="VXIV02002689">
    <property type="protein sequence ID" value="KAF6023613.1"/>
    <property type="molecule type" value="Genomic_DNA"/>
</dbReference>
<dbReference type="AlphaFoldDB" id="A0A7J7JCF7"/>
<evidence type="ECO:0000313" key="2">
    <source>
        <dbReference type="Proteomes" id="UP000593567"/>
    </source>
</evidence>
<proteinExistence type="predicted"/>
<accession>A0A7J7JCF7</accession>
<name>A0A7J7JCF7_BUGNE</name>
<protein>
    <submittedName>
        <fullName evidence="1">Uncharacterized protein</fullName>
    </submittedName>
</protein>
<evidence type="ECO:0000313" key="1">
    <source>
        <dbReference type="EMBL" id="KAF6023613.1"/>
    </source>
</evidence>
<gene>
    <name evidence="1" type="ORF">EB796_018083</name>
</gene>